<keyword evidence="3" id="KW-1185">Reference proteome</keyword>
<accession>A0A401VXP9</accession>
<evidence type="ECO:0000313" key="3">
    <source>
        <dbReference type="Proteomes" id="UP000286746"/>
    </source>
</evidence>
<feature type="region of interest" description="Disordered" evidence="1">
    <location>
        <begin position="134"/>
        <end position="227"/>
    </location>
</feature>
<evidence type="ECO:0008006" key="4">
    <source>
        <dbReference type="Google" id="ProtNLM"/>
    </source>
</evidence>
<dbReference type="RefSeq" id="WP_125052995.1">
    <property type="nucleotide sequence ID" value="NZ_BHZD01000001.1"/>
</dbReference>
<evidence type="ECO:0000256" key="1">
    <source>
        <dbReference type="SAM" id="MobiDB-lite"/>
    </source>
</evidence>
<organism evidence="2 3">
    <name type="scientific">Streptomyces paromomycinus</name>
    <name type="common">Streptomyces rimosus subsp. paromomycinus</name>
    <dbReference type="NCBI Taxonomy" id="92743"/>
    <lineage>
        <taxon>Bacteria</taxon>
        <taxon>Bacillati</taxon>
        <taxon>Actinomycetota</taxon>
        <taxon>Actinomycetes</taxon>
        <taxon>Kitasatosporales</taxon>
        <taxon>Streptomycetaceae</taxon>
        <taxon>Streptomyces</taxon>
    </lineage>
</organism>
<dbReference type="EMBL" id="BHZD01000001">
    <property type="protein sequence ID" value="GCD41811.1"/>
    <property type="molecule type" value="Genomic_DNA"/>
</dbReference>
<sequence>MARIRTIKPEAFESEDLASVSVTAERTFYGLLTLADDSGRFRDHPAIIAGRLWALRAEHTAAHVAADLEQLADAGLICRYTGCDGRTYLHIVTWQRHQKIDRPSASRVPRCPEHQARQKCGGCAGEPCPAAVPTAPGPIRRGFDRHVSSGSPGEPDATEAEQPADVSGTRESAAPGEGATEVPDEPAGQKVVAEGSTSPREGSPSGPRISDPGSVPSGRPAPAPDAAAEPVTANHLVAEYVSACAHRPPKDKLGHLGRQVRRLLDEGFRPEPIRTALERLRVKGLHPSVLPSLVDEVLNAGVPPSASGAGPWASHHSASYVPYFNAAPAPTTFGGRP</sequence>
<gene>
    <name evidence="2" type="ORF">GKJPGBOP_01468</name>
</gene>
<dbReference type="AlphaFoldDB" id="A0A401VXP9"/>
<evidence type="ECO:0000313" key="2">
    <source>
        <dbReference type="EMBL" id="GCD41811.1"/>
    </source>
</evidence>
<name>A0A401VXP9_STREY</name>
<dbReference type="Proteomes" id="UP000286746">
    <property type="component" value="Unassembled WGS sequence"/>
</dbReference>
<feature type="compositionally biased region" description="Low complexity" evidence="1">
    <location>
        <begin position="216"/>
        <end position="227"/>
    </location>
</feature>
<protein>
    <recommendedName>
        <fullName evidence="4">Phage or prophage related protein</fullName>
    </recommendedName>
</protein>
<comment type="caution">
    <text evidence="2">The sequence shown here is derived from an EMBL/GenBank/DDBJ whole genome shotgun (WGS) entry which is preliminary data.</text>
</comment>
<proteinExistence type="predicted"/>
<reference evidence="2 3" key="1">
    <citation type="submission" date="2018-11" db="EMBL/GenBank/DDBJ databases">
        <title>Whole genome sequence of Streptomyces paromomycinus NBRC 15454(T).</title>
        <authorList>
            <person name="Komaki H."/>
            <person name="Tamura T."/>
        </authorList>
    </citation>
    <scope>NUCLEOTIDE SEQUENCE [LARGE SCALE GENOMIC DNA]</scope>
    <source>
        <strain evidence="2 3">NBRC 15454</strain>
    </source>
</reference>